<dbReference type="RefSeq" id="WP_115922764.1">
    <property type="nucleotide sequence ID" value="NZ_QTUA01000001.1"/>
</dbReference>
<evidence type="ECO:0000256" key="2">
    <source>
        <dbReference type="PROSITE-ProRule" id="PRU00335"/>
    </source>
</evidence>
<gene>
    <name evidence="5" type="ORF">DFJ65_1853</name>
</gene>
<evidence type="ECO:0000313" key="5">
    <source>
        <dbReference type="EMBL" id="REF30831.1"/>
    </source>
</evidence>
<dbReference type="PROSITE" id="PS50977">
    <property type="entry name" value="HTH_TETR_2"/>
    <property type="match status" value="1"/>
</dbReference>
<dbReference type="SUPFAM" id="SSF48498">
    <property type="entry name" value="Tetracyclin repressor-like, C-terminal domain"/>
    <property type="match status" value="1"/>
</dbReference>
<organism evidence="5 6">
    <name type="scientific">Calidifontibacter indicus</name>
    <dbReference type="NCBI Taxonomy" id="419650"/>
    <lineage>
        <taxon>Bacteria</taxon>
        <taxon>Bacillati</taxon>
        <taxon>Actinomycetota</taxon>
        <taxon>Actinomycetes</taxon>
        <taxon>Micrococcales</taxon>
        <taxon>Dermacoccaceae</taxon>
        <taxon>Calidifontibacter</taxon>
    </lineage>
</organism>
<sequence length="235" mass="25439">MAESAPAWARARAIRAESENETRRLLLDAAAQIFADVGYAAATVALITARAKVSRGAFYAYFAAKAEIFAALAERVRDEFLAAHEIPGVDEDDPYELGRASSAAFLAAYAANERLLPVIESLARVDNRIAAIWEEIDQRPTRRVARYVRRMAAAGAADPPAAPAVVAEVVVAMFRRFGSKVPDEEGAFEELVEDLTAVYLRVIGVARDGVSGERRPLMNPPLRGSQPSPIDLGND</sequence>
<accession>A0A3D9V158</accession>
<dbReference type="PROSITE" id="PS01081">
    <property type="entry name" value="HTH_TETR_1"/>
    <property type="match status" value="1"/>
</dbReference>
<dbReference type="Pfam" id="PF00440">
    <property type="entry name" value="TetR_N"/>
    <property type="match status" value="1"/>
</dbReference>
<feature type="DNA-binding region" description="H-T-H motif" evidence="2">
    <location>
        <begin position="43"/>
        <end position="62"/>
    </location>
</feature>
<name>A0A3D9V158_9MICO</name>
<feature type="region of interest" description="Disordered" evidence="3">
    <location>
        <begin position="214"/>
        <end position="235"/>
    </location>
</feature>
<dbReference type="InterPro" id="IPR036271">
    <property type="entry name" value="Tet_transcr_reg_TetR-rel_C_sf"/>
</dbReference>
<dbReference type="GO" id="GO:0003677">
    <property type="term" value="F:DNA binding"/>
    <property type="evidence" value="ECO:0007669"/>
    <property type="project" value="UniProtKB-UniRule"/>
</dbReference>
<proteinExistence type="predicted"/>
<dbReference type="Gene3D" id="1.10.357.10">
    <property type="entry name" value="Tetracycline Repressor, domain 2"/>
    <property type="match status" value="1"/>
</dbReference>
<dbReference type="AlphaFoldDB" id="A0A3D9V158"/>
<dbReference type="OrthoDB" id="3193022at2"/>
<dbReference type="InterPro" id="IPR023772">
    <property type="entry name" value="DNA-bd_HTH_TetR-type_CS"/>
</dbReference>
<reference evidence="5 6" key="1">
    <citation type="submission" date="2018-08" db="EMBL/GenBank/DDBJ databases">
        <title>Sequencing the genomes of 1000 actinobacteria strains.</title>
        <authorList>
            <person name="Klenk H.-P."/>
        </authorList>
    </citation>
    <scope>NUCLEOTIDE SEQUENCE [LARGE SCALE GENOMIC DNA]</scope>
    <source>
        <strain evidence="5 6">DSM 22967</strain>
    </source>
</reference>
<dbReference type="InterPro" id="IPR001647">
    <property type="entry name" value="HTH_TetR"/>
</dbReference>
<feature type="domain" description="HTH tetR-type" evidence="4">
    <location>
        <begin position="20"/>
        <end position="80"/>
    </location>
</feature>
<dbReference type="PANTHER" id="PTHR43479:SF11">
    <property type="entry name" value="ACREF_ENVCD OPERON REPRESSOR-RELATED"/>
    <property type="match status" value="1"/>
</dbReference>
<keyword evidence="6" id="KW-1185">Reference proteome</keyword>
<evidence type="ECO:0000259" key="4">
    <source>
        <dbReference type="PROSITE" id="PS50977"/>
    </source>
</evidence>
<evidence type="ECO:0000313" key="6">
    <source>
        <dbReference type="Proteomes" id="UP000256253"/>
    </source>
</evidence>
<dbReference type="PRINTS" id="PR00455">
    <property type="entry name" value="HTHTETR"/>
</dbReference>
<evidence type="ECO:0000256" key="3">
    <source>
        <dbReference type="SAM" id="MobiDB-lite"/>
    </source>
</evidence>
<dbReference type="PANTHER" id="PTHR43479">
    <property type="entry name" value="ACREF/ENVCD OPERON REPRESSOR-RELATED"/>
    <property type="match status" value="1"/>
</dbReference>
<dbReference type="InterPro" id="IPR050624">
    <property type="entry name" value="HTH-type_Tx_Regulator"/>
</dbReference>
<keyword evidence="1 2" id="KW-0238">DNA-binding</keyword>
<dbReference type="EMBL" id="QTUA01000001">
    <property type="protein sequence ID" value="REF30831.1"/>
    <property type="molecule type" value="Genomic_DNA"/>
</dbReference>
<protein>
    <submittedName>
        <fullName evidence="5">TetR family transcriptional regulator</fullName>
    </submittedName>
</protein>
<comment type="caution">
    <text evidence="5">The sequence shown here is derived from an EMBL/GenBank/DDBJ whole genome shotgun (WGS) entry which is preliminary data.</text>
</comment>
<dbReference type="InterPro" id="IPR009057">
    <property type="entry name" value="Homeodomain-like_sf"/>
</dbReference>
<dbReference type="Gene3D" id="1.10.10.60">
    <property type="entry name" value="Homeodomain-like"/>
    <property type="match status" value="1"/>
</dbReference>
<dbReference type="SUPFAM" id="SSF46689">
    <property type="entry name" value="Homeodomain-like"/>
    <property type="match status" value="1"/>
</dbReference>
<evidence type="ECO:0000256" key="1">
    <source>
        <dbReference type="ARBA" id="ARBA00023125"/>
    </source>
</evidence>
<dbReference type="Proteomes" id="UP000256253">
    <property type="component" value="Unassembled WGS sequence"/>
</dbReference>